<dbReference type="RefSeq" id="WP_133736942.1">
    <property type="nucleotide sequence ID" value="NZ_SOAX01000007.1"/>
</dbReference>
<feature type="domain" description="Phytochrome chromophore attachment site" evidence="5">
    <location>
        <begin position="151"/>
        <end position="311"/>
    </location>
</feature>
<dbReference type="InterPro" id="IPR029787">
    <property type="entry name" value="Nucleotide_cyclase"/>
</dbReference>
<dbReference type="PROSITE" id="PS50046">
    <property type="entry name" value="PHYTOCHROME_2"/>
    <property type="match status" value="1"/>
</dbReference>
<keyword evidence="1" id="KW-0600">Photoreceptor protein</keyword>
<dbReference type="PANTHER" id="PTHR33121">
    <property type="entry name" value="CYCLIC DI-GMP PHOSPHODIESTERASE PDEF"/>
    <property type="match status" value="1"/>
</dbReference>
<dbReference type="InterPro" id="IPR035919">
    <property type="entry name" value="EAL_sf"/>
</dbReference>
<name>A0A4R7JJZ8_9GAMM</name>
<dbReference type="Pfam" id="PF00990">
    <property type="entry name" value="GGDEF"/>
    <property type="match status" value="1"/>
</dbReference>
<dbReference type="OrthoDB" id="6597954at2"/>
<dbReference type="InterPro" id="IPR013654">
    <property type="entry name" value="PAS_2"/>
</dbReference>
<dbReference type="PANTHER" id="PTHR33121:SF70">
    <property type="entry name" value="SIGNALING PROTEIN YKOW"/>
    <property type="match status" value="1"/>
</dbReference>
<dbReference type="Proteomes" id="UP000295830">
    <property type="component" value="Unassembled WGS sequence"/>
</dbReference>
<reference evidence="8 9" key="1">
    <citation type="submission" date="2019-03" db="EMBL/GenBank/DDBJ databases">
        <title>Genomic Encyclopedia of Type Strains, Phase IV (KMG-IV): sequencing the most valuable type-strain genomes for metagenomic binning, comparative biology and taxonomic classification.</title>
        <authorList>
            <person name="Goeker M."/>
        </authorList>
    </citation>
    <scope>NUCLEOTIDE SEQUENCE [LARGE SCALE GENOMIC DNA]</scope>
    <source>
        <strain evidence="8 9">DSM 15505</strain>
    </source>
</reference>
<evidence type="ECO:0000256" key="4">
    <source>
        <dbReference type="ARBA" id="ARBA00023170"/>
    </source>
</evidence>
<proteinExistence type="predicted"/>
<dbReference type="CDD" id="cd01949">
    <property type="entry name" value="GGDEF"/>
    <property type="match status" value="1"/>
</dbReference>
<dbReference type="PRINTS" id="PR01033">
    <property type="entry name" value="PHYTOCHROME"/>
</dbReference>
<dbReference type="InterPro" id="IPR000160">
    <property type="entry name" value="GGDEF_dom"/>
</dbReference>
<dbReference type="PROSITE" id="PS50887">
    <property type="entry name" value="GGDEF"/>
    <property type="match status" value="1"/>
</dbReference>
<dbReference type="SUPFAM" id="SSF55781">
    <property type="entry name" value="GAF domain-like"/>
    <property type="match status" value="2"/>
</dbReference>
<dbReference type="SUPFAM" id="SSF55073">
    <property type="entry name" value="Nucleotide cyclase"/>
    <property type="match status" value="1"/>
</dbReference>
<keyword evidence="2" id="KW-0716">Sensory transduction</keyword>
<dbReference type="NCBIfam" id="TIGR00254">
    <property type="entry name" value="GGDEF"/>
    <property type="match status" value="1"/>
</dbReference>
<dbReference type="Pfam" id="PF08446">
    <property type="entry name" value="PAS_2"/>
    <property type="match status" value="1"/>
</dbReference>
<dbReference type="SMART" id="SM00267">
    <property type="entry name" value="GGDEF"/>
    <property type="match status" value="1"/>
</dbReference>
<protein>
    <submittedName>
        <fullName evidence="8">Diguanylate cyclase (GGDEF)-like protein</fullName>
    </submittedName>
</protein>
<dbReference type="InterPro" id="IPR003018">
    <property type="entry name" value="GAF"/>
</dbReference>
<dbReference type="EMBL" id="SOAX01000007">
    <property type="protein sequence ID" value="TDT37746.1"/>
    <property type="molecule type" value="Genomic_DNA"/>
</dbReference>
<accession>A0A4R7JJZ8</accession>
<dbReference type="InterPro" id="IPR043128">
    <property type="entry name" value="Rev_trsase/Diguanyl_cyclase"/>
</dbReference>
<dbReference type="InterPro" id="IPR050706">
    <property type="entry name" value="Cyclic-di-GMP_PDE-like"/>
</dbReference>
<dbReference type="PROSITE" id="PS50883">
    <property type="entry name" value="EAL"/>
    <property type="match status" value="1"/>
</dbReference>
<dbReference type="SMART" id="SM00065">
    <property type="entry name" value="GAF"/>
    <property type="match status" value="1"/>
</dbReference>
<dbReference type="Gene3D" id="3.30.70.270">
    <property type="match status" value="1"/>
</dbReference>
<dbReference type="Gene3D" id="3.30.450.40">
    <property type="match status" value="1"/>
</dbReference>
<dbReference type="Pfam" id="PF00360">
    <property type="entry name" value="PHY"/>
    <property type="match status" value="1"/>
</dbReference>
<evidence type="ECO:0000256" key="3">
    <source>
        <dbReference type="ARBA" id="ARBA00022991"/>
    </source>
</evidence>
<dbReference type="SUPFAM" id="SSF141868">
    <property type="entry name" value="EAL domain-like"/>
    <property type="match status" value="1"/>
</dbReference>
<keyword evidence="9" id="KW-1185">Reference proteome</keyword>
<sequence>MSFEHAAHLDTSPYEGLADCHREPIRTPAAIQPNGFLIIFDPLSFRILSVSRNCESLFQKELDTYPDQTIDNLFNEHSAHWIREQIGEEASGPCLDYIPLSLGKQTLEMGAFRYRGLGFVEGLQSPHSAQNRLALNREFFCFVREVADYSSNQALLECAASKIREFTGFDRVMIYRFSEDWHGEVITEQVGEGLSKEYEGLHFPETDIPAQARDLYASNRIRCIPAVDAENVPLFPSAHPINGQAFDLSFCHLRSVSPVHIQYLKNMGVSASMSVSIMVENQLWGLVACHHLAGAKAVSLDQQQKCLATAEVMASHIMRIRSQRFNRKNNEALRICSQLALGGGFSGEYALFNKILELKKALIKLFVADGLEIHIQNRRHRSGPLSISEETLKRIRPLVKQGMLITSNLYSLTGHHEPRMPAGIIFIGLNNDMDEYLCLMRREHQEEVAWAGEPLKPDEETGELRPRKSFESWRQQVAGTSRHFEETDYQIAQIIRNGLVEQHATAEKIATQKQLEIQAMYDGLTGLPNRFHFNMQLTSELDKQELQDNPFALLFIDLDNFKRINDSLGHPVGDRILQDVSARLMEAVSQTDFVARLSGDEFCVIADRRHSHRDIANLCERITANLSQPISVEEGQLFPGCSIGVTLSPEDGNHSTELTRKADLAMYQSKSRGKGSYTFFQPSMLNVLKDRQVRENEIRHAIVEHEFGYHYQPIVDVTENRIIGREALARWTHPEKGLLPPSSFIPLAEQMSLINEIDRQLILGCGALAVNSSEGSPQASYLSVNVSATALINDSIKTLVYELEKREIDCRNLVFEITESTLISDPTKARSLLRFLTKRGIRVFLDDFGTGYSSLSYLNEFPVSGIKIDQSFVRQLHKRKIQKLVSSIVTIADNLDLSLLAEGVETESQKNTLLNLGCHIQQGFLYGKPMAKDGFDAFVKAYPA</sequence>
<evidence type="ECO:0000313" key="8">
    <source>
        <dbReference type="EMBL" id="TDT37746.1"/>
    </source>
</evidence>
<dbReference type="Pfam" id="PF01590">
    <property type="entry name" value="GAF"/>
    <property type="match status" value="1"/>
</dbReference>
<dbReference type="GO" id="GO:0006355">
    <property type="term" value="P:regulation of DNA-templated transcription"/>
    <property type="evidence" value="ECO:0007669"/>
    <property type="project" value="InterPro"/>
</dbReference>
<organism evidence="8 9">
    <name type="scientific">Halospina denitrificans</name>
    <dbReference type="NCBI Taxonomy" id="332522"/>
    <lineage>
        <taxon>Bacteria</taxon>
        <taxon>Pseudomonadati</taxon>
        <taxon>Pseudomonadota</taxon>
        <taxon>Gammaproteobacteria</taxon>
        <taxon>Halospina</taxon>
    </lineage>
</organism>
<evidence type="ECO:0000256" key="1">
    <source>
        <dbReference type="ARBA" id="ARBA00022543"/>
    </source>
</evidence>
<dbReference type="SUPFAM" id="SSF55785">
    <property type="entry name" value="PYP-like sensor domain (PAS domain)"/>
    <property type="match status" value="1"/>
</dbReference>
<dbReference type="Pfam" id="PF00563">
    <property type="entry name" value="EAL"/>
    <property type="match status" value="1"/>
</dbReference>
<dbReference type="Gene3D" id="3.30.450.270">
    <property type="match status" value="1"/>
</dbReference>
<dbReference type="GO" id="GO:0009881">
    <property type="term" value="F:photoreceptor activity"/>
    <property type="evidence" value="ECO:0007669"/>
    <property type="project" value="UniProtKB-KW"/>
</dbReference>
<feature type="domain" description="GGDEF" evidence="7">
    <location>
        <begin position="549"/>
        <end position="682"/>
    </location>
</feature>
<dbReference type="SMART" id="SM00052">
    <property type="entry name" value="EAL"/>
    <property type="match status" value="1"/>
</dbReference>
<dbReference type="GO" id="GO:0071111">
    <property type="term" value="F:cyclic-guanylate-specific phosphodiesterase activity"/>
    <property type="evidence" value="ECO:0007669"/>
    <property type="project" value="InterPro"/>
</dbReference>
<dbReference type="InterPro" id="IPR029016">
    <property type="entry name" value="GAF-like_dom_sf"/>
</dbReference>
<dbReference type="CDD" id="cd01948">
    <property type="entry name" value="EAL"/>
    <property type="match status" value="1"/>
</dbReference>
<gene>
    <name evidence="8" type="ORF">DES49_2706</name>
</gene>
<keyword evidence="3" id="KW-0157">Chromophore</keyword>
<evidence type="ECO:0000259" key="7">
    <source>
        <dbReference type="PROSITE" id="PS50887"/>
    </source>
</evidence>
<dbReference type="InterPro" id="IPR043150">
    <property type="entry name" value="Phytochrome_PHY_sf"/>
</dbReference>
<evidence type="ECO:0000256" key="2">
    <source>
        <dbReference type="ARBA" id="ARBA00022606"/>
    </source>
</evidence>
<dbReference type="InterPro" id="IPR013515">
    <property type="entry name" value="Phytochrome_cen-reg"/>
</dbReference>
<dbReference type="InterPro" id="IPR001294">
    <property type="entry name" value="Phytochrome"/>
</dbReference>
<dbReference type="AlphaFoldDB" id="A0A4R7JJZ8"/>
<evidence type="ECO:0000259" key="6">
    <source>
        <dbReference type="PROSITE" id="PS50883"/>
    </source>
</evidence>
<feature type="domain" description="EAL" evidence="6">
    <location>
        <begin position="691"/>
        <end position="943"/>
    </location>
</feature>
<dbReference type="GO" id="GO:0009584">
    <property type="term" value="P:detection of visible light"/>
    <property type="evidence" value="ECO:0007669"/>
    <property type="project" value="InterPro"/>
</dbReference>
<dbReference type="InterPro" id="IPR016132">
    <property type="entry name" value="Phyto_chromo_attachment"/>
</dbReference>
<evidence type="ECO:0000259" key="5">
    <source>
        <dbReference type="PROSITE" id="PS50046"/>
    </source>
</evidence>
<evidence type="ECO:0000313" key="9">
    <source>
        <dbReference type="Proteomes" id="UP000295830"/>
    </source>
</evidence>
<keyword evidence="4" id="KW-0675">Receptor</keyword>
<dbReference type="InterPro" id="IPR035965">
    <property type="entry name" value="PAS-like_dom_sf"/>
</dbReference>
<dbReference type="Gene3D" id="3.20.20.450">
    <property type="entry name" value="EAL domain"/>
    <property type="match status" value="1"/>
</dbReference>
<comment type="caution">
    <text evidence="8">The sequence shown here is derived from an EMBL/GenBank/DDBJ whole genome shotgun (WGS) entry which is preliminary data.</text>
</comment>
<dbReference type="Gene3D" id="3.30.450.20">
    <property type="entry name" value="PAS domain"/>
    <property type="match status" value="1"/>
</dbReference>
<dbReference type="InterPro" id="IPR001633">
    <property type="entry name" value="EAL_dom"/>
</dbReference>